<reference evidence="1 2" key="1">
    <citation type="submission" date="2019-05" db="EMBL/GenBank/DDBJ databases">
        <title>Emergence of the Ug99 lineage of the wheat stem rust pathogen through somatic hybridization.</title>
        <authorList>
            <person name="Li F."/>
            <person name="Upadhyaya N.M."/>
            <person name="Sperschneider J."/>
            <person name="Matny O."/>
            <person name="Nguyen-Phuc H."/>
            <person name="Mago R."/>
            <person name="Raley C."/>
            <person name="Miller M.E."/>
            <person name="Silverstein K.A.T."/>
            <person name="Henningsen E."/>
            <person name="Hirsch C.D."/>
            <person name="Visser B."/>
            <person name="Pretorius Z.A."/>
            <person name="Steffenson B.J."/>
            <person name="Schwessinger B."/>
            <person name="Dodds P.N."/>
            <person name="Figueroa M."/>
        </authorList>
    </citation>
    <scope>NUCLEOTIDE SEQUENCE [LARGE SCALE GENOMIC DNA]</scope>
    <source>
        <strain evidence="1 2">Ug99</strain>
    </source>
</reference>
<proteinExistence type="predicted"/>
<evidence type="ECO:0000313" key="1">
    <source>
        <dbReference type="EMBL" id="KAA1064015.1"/>
    </source>
</evidence>
<gene>
    <name evidence="1" type="ORF">PGTUg99_008046</name>
</gene>
<accession>A0A5B0LIA8</accession>
<sequence length="109" mass="11579">MSAPEPLDNVSTTEDQFPRPRFSCNPFLGGFPVLPHAEELCLDTDSRICTEDSPVCPTYPSLITYFDNDLHASRAGSLDVTGESVLPISLEPAVAEPAIAEEGVGGGDN</sequence>
<comment type="caution">
    <text evidence="1">The sequence shown here is derived from an EMBL/GenBank/DDBJ whole genome shotgun (WGS) entry which is preliminary data.</text>
</comment>
<protein>
    <submittedName>
        <fullName evidence="1">Uncharacterized protein</fullName>
    </submittedName>
</protein>
<name>A0A5B0LIA8_PUCGR</name>
<dbReference type="Proteomes" id="UP000325313">
    <property type="component" value="Unassembled WGS sequence"/>
</dbReference>
<evidence type="ECO:0000313" key="2">
    <source>
        <dbReference type="Proteomes" id="UP000325313"/>
    </source>
</evidence>
<organism evidence="1 2">
    <name type="scientific">Puccinia graminis f. sp. tritici</name>
    <dbReference type="NCBI Taxonomy" id="56615"/>
    <lineage>
        <taxon>Eukaryota</taxon>
        <taxon>Fungi</taxon>
        <taxon>Dikarya</taxon>
        <taxon>Basidiomycota</taxon>
        <taxon>Pucciniomycotina</taxon>
        <taxon>Pucciniomycetes</taxon>
        <taxon>Pucciniales</taxon>
        <taxon>Pucciniaceae</taxon>
        <taxon>Puccinia</taxon>
    </lineage>
</organism>
<dbReference type="EMBL" id="VDEP01000517">
    <property type="protein sequence ID" value="KAA1064015.1"/>
    <property type="molecule type" value="Genomic_DNA"/>
</dbReference>
<dbReference type="AlphaFoldDB" id="A0A5B0LIA8"/>